<dbReference type="Pfam" id="PF09414">
    <property type="entry name" value="RNA_ligase"/>
    <property type="match status" value="1"/>
</dbReference>
<evidence type="ECO:0000256" key="1">
    <source>
        <dbReference type="SAM" id="MobiDB-lite"/>
    </source>
</evidence>
<reference evidence="4" key="1">
    <citation type="submission" date="2016-10" db="EMBL/GenBank/DDBJ databases">
        <authorList>
            <person name="Varghese N."/>
            <person name="Submissions S."/>
        </authorList>
    </citation>
    <scope>NUCLEOTIDE SEQUENCE [LARGE SCALE GENOMIC DNA]</scope>
    <source>
        <strain evidence="4">ATCC 25963</strain>
    </source>
</reference>
<sequence>MVVETCSMGHAGSARERGRARERVGTERRRIGYTGAVRHRYYGKIAGPGDPLGLVPGGPWVALEKIHGAQMLIAVAGEQVRFGKRKAWLADDDPFFGWQLVRAGLAETARAAARRVGAPLVVFYGELFGGGYPHPEVAPVPGLQPVQTGIWYAPDLRWAVFDALVAAGEDDEGELLAWSELAELSRETGMLVPPPVRAGPRPHVEAAPTRSPTRVPALLGLPALADNFAEGLVVRPDARARPGARPTYKRKIAEFDEQRFQDSEAWDPSQRPDRAALVAWAERLTNPARVASAASKWGRHDRQAILDEVELDVLIDLTAAFPGALQAPDEADEAAIRSAVRAAAAALLSVGA</sequence>
<protein>
    <submittedName>
        <fullName evidence="3">RNA ligase, Rnl2 family</fullName>
    </submittedName>
</protein>
<dbReference type="EMBL" id="FOMX01000012">
    <property type="protein sequence ID" value="SFE33794.1"/>
    <property type="molecule type" value="Genomic_DNA"/>
</dbReference>
<evidence type="ECO:0000259" key="2">
    <source>
        <dbReference type="Pfam" id="PF09414"/>
    </source>
</evidence>
<proteinExistence type="predicted"/>
<dbReference type="Proteomes" id="UP000199400">
    <property type="component" value="Unassembled WGS sequence"/>
</dbReference>
<dbReference type="GO" id="GO:0016874">
    <property type="term" value="F:ligase activity"/>
    <property type="evidence" value="ECO:0007669"/>
    <property type="project" value="UniProtKB-KW"/>
</dbReference>
<feature type="domain" description="RNA ligase" evidence="2">
    <location>
        <begin position="59"/>
        <end position="249"/>
    </location>
</feature>
<dbReference type="Gene3D" id="3.30.470.30">
    <property type="entry name" value="DNA ligase/mRNA capping enzyme"/>
    <property type="match status" value="1"/>
</dbReference>
<keyword evidence="3" id="KW-0436">Ligase</keyword>
<dbReference type="InterPro" id="IPR021122">
    <property type="entry name" value="RNA_ligase_dom_REL/Rnl2"/>
</dbReference>
<feature type="region of interest" description="Disordered" evidence="1">
    <location>
        <begin position="1"/>
        <end position="21"/>
    </location>
</feature>
<dbReference type="STRING" id="54.SAMN02745121_03899"/>
<accession>A0A1I1ZPP1</accession>
<evidence type="ECO:0000313" key="3">
    <source>
        <dbReference type="EMBL" id="SFE33794.1"/>
    </source>
</evidence>
<keyword evidence="4" id="KW-1185">Reference proteome</keyword>
<name>A0A1I1ZPP1_9BACT</name>
<dbReference type="SUPFAM" id="SSF56091">
    <property type="entry name" value="DNA ligase/mRNA capping enzyme, catalytic domain"/>
    <property type="match status" value="1"/>
</dbReference>
<organism evidence="3 4">
    <name type="scientific">Nannocystis exedens</name>
    <dbReference type="NCBI Taxonomy" id="54"/>
    <lineage>
        <taxon>Bacteria</taxon>
        <taxon>Pseudomonadati</taxon>
        <taxon>Myxococcota</taxon>
        <taxon>Polyangia</taxon>
        <taxon>Nannocystales</taxon>
        <taxon>Nannocystaceae</taxon>
        <taxon>Nannocystis</taxon>
    </lineage>
</organism>
<dbReference type="AlphaFoldDB" id="A0A1I1ZPP1"/>
<evidence type="ECO:0000313" key="4">
    <source>
        <dbReference type="Proteomes" id="UP000199400"/>
    </source>
</evidence>
<feature type="region of interest" description="Disordered" evidence="1">
    <location>
        <begin position="192"/>
        <end position="211"/>
    </location>
</feature>
<dbReference type="Gene3D" id="3.30.1490.70">
    <property type="match status" value="1"/>
</dbReference>
<gene>
    <name evidence="3" type="ORF">SAMN02745121_03899</name>
</gene>